<feature type="domain" description="BPL/LPL catalytic" evidence="1">
    <location>
        <begin position="33"/>
        <end position="243"/>
    </location>
</feature>
<protein>
    <submittedName>
        <fullName evidence="2">Biotin/lipoate A/B protein ligase family protein</fullName>
    </submittedName>
</protein>
<evidence type="ECO:0000313" key="3">
    <source>
        <dbReference type="Proteomes" id="UP001596022"/>
    </source>
</evidence>
<dbReference type="Gene3D" id="3.30.930.10">
    <property type="entry name" value="Bira Bifunctional Protein, Domain 2"/>
    <property type="match status" value="1"/>
</dbReference>
<sequence>MMTEQWLFIDSGFGTPAFNMALDEALLNWHSQGRIPPVLRFYGWEPAGLSLGYFQKTKGKIDVDAAKRHGYGIVRRPTGGLAVLHDKELTYSVIISESHEKMPASVSGAYRVLSKGLLEGYRHLGIAADLVIPDGPIGKTGTAVCFEEPSWYELVIDGKKAAGSAQTRQKGVILQHGSIPIDIDENALFDLFIYANERVRERARKAFGQKAVAINQVAQSPFTLEETKEAFRKGFAKGLDLDLLPYEPDHELLEEAHRLAEEKYENDTYTFSR</sequence>
<keyword evidence="3" id="KW-1185">Reference proteome</keyword>
<dbReference type="PROSITE" id="PS51733">
    <property type="entry name" value="BPL_LPL_CATALYTIC"/>
    <property type="match status" value="1"/>
</dbReference>
<dbReference type="Pfam" id="PF21948">
    <property type="entry name" value="LplA-B_cat"/>
    <property type="match status" value="1"/>
</dbReference>
<dbReference type="InterPro" id="IPR004143">
    <property type="entry name" value="BPL_LPL_catalytic"/>
</dbReference>
<name>A0ABV9GMS6_9BACL</name>
<organism evidence="2 3">
    <name type="scientific">Camelliibacillus cellulosilyticus</name>
    <dbReference type="NCBI Taxonomy" id="2174486"/>
    <lineage>
        <taxon>Bacteria</taxon>
        <taxon>Bacillati</taxon>
        <taxon>Bacillota</taxon>
        <taxon>Bacilli</taxon>
        <taxon>Bacillales</taxon>
        <taxon>Sporolactobacillaceae</taxon>
        <taxon>Camelliibacillus</taxon>
    </lineage>
</organism>
<dbReference type="PANTHER" id="PTHR43679:SF2">
    <property type="entry name" value="OCTANOYL-[GCVH]:PROTEIN N-OCTANOYLTRANSFERASE"/>
    <property type="match status" value="1"/>
</dbReference>
<dbReference type="Proteomes" id="UP001596022">
    <property type="component" value="Unassembled WGS sequence"/>
</dbReference>
<dbReference type="RefSeq" id="WP_376845552.1">
    <property type="nucleotide sequence ID" value="NZ_JBHSFW010000001.1"/>
</dbReference>
<reference evidence="3" key="1">
    <citation type="journal article" date="2019" name="Int. J. Syst. Evol. Microbiol.">
        <title>The Global Catalogue of Microorganisms (GCM) 10K type strain sequencing project: providing services to taxonomists for standard genome sequencing and annotation.</title>
        <authorList>
            <consortium name="The Broad Institute Genomics Platform"/>
            <consortium name="The Broad Institute Genome Sequencing Center for Infectious Disease"/>
            <person name="Wu L."/>
            <person name="Ma J."/>
        </authorList>
    </citation>
    <scope>NUCLEOTIDE SEQUENCE [LARGE SCALE GENOMIC DNA]</scope>
    <source>
        <strain evidence="3">CGMCC 1.16306</strain>
    </source>
</reference>
<proteinExistence type="predicted"/>
<keyword evidence="2" id="KW-0436">Ligase</keyword>
<dbReference type="PANTHER" id="PTHR43679">
    <property type="entry name" value="OCTANOYLTRANSFERASE LIPM-RELATED"/>
    <property type="match status" value="1"/>
</dbReference>
<dbReference type="GO" id="GO:0016874">
    <property type="term" value="F:ligase activity"/>
    <property type="evidence" value="ECO:0007669"/>
    <property type="project" value="UniProtKB-KW"/>
</dbReference>
<dbReference type="InterPro" id="IPR050664">
    <property type="entry name" value="Octanoyltrans_LipM/LipL"/>
</dbReference>
<dbReference type="EMBL" id="JBHSFW010000001">
    <property type="protein sequence ID" value="MFC4618454.1"/>
    <property type="molecule type" value="Genomic_DNA"/>
</dbReference>
<dbReference type="SUPFAM" id="SSF55681">
    <property type="entry name" value="Class II aaRS and biotin synthetases"/>
    <property type="match status" value="1"/>
</dbReference>
<evidence type="ECO:0000313" key="2">
    <source>
        <dbReference type="EMBL" id="MFC4618454.1"/>
    </source>
</evidence>
<accession>A0ABV9GMS6</accession>
<evidence type="ECO:0000259" key="1">
    <source>
        <dbReference type="PROSITE" id="PS51733"/>
    </source>
</evidence>
<dbReference type="InterPro" id="IPR045864">
    <property type="entry name" value="aa-tRNA-synth_II/BPL/LPL"/>
</dbReference>
<gene>
    <name evidence="2" type="ORF">ACFO4N_06870</name>
</gene>
<dbReference type="CDD" id="cd16443">
    <property type="entry name" value="LplA"/>
    <property type="match status" value="1"/>
</dbReference>
<comment type="caution">
    <text evidence="2">The sequence shown here is derived from an EMBL/GenBank/DDBJ whole genome shotgun (WGS) entry which is preliminary data.</text>
</comment>